<dbReference type="AlphaFoldDB" id="A0A1S7LQR9"/>
<sequence length="57" mass="7163">MPIEYALMSQKHRWKKRLVFFLFSPLYTKKERQTVFFLLNCHMPVKKHKRLKNRKIK</sequence>
<accession>A0A1S7LQR9</accession>
<gene>
    <name evidence="1" type="ORF">MAGMO_3998</name>
</gene>
<evidence type="ECO:0000313" key="1">
    <source>
        <dbReference type="EMBL" id="CRH08126.1"/>
    </source>
</evidence>
<name>A0A1S7LQR9_MAGMO</name>
<organism evidence="1">
    <name type="scientific">Magnetococcus massalia (strain MO-1)</name>
    <dbReference type="NCBI Taxonomy" id="451514"/>
    <lineage>
        <taxon>Bacteria</taxon>
        <taxon>Pseudomonadati</taxon>
        <taxon>Pseudomonadota</taxon>
        <taxon>Magnetococcia</taxon>
        <taxon>Magnetococcales</taxon>
        <taxon>Magnetococcaceae</taxon>
        <taxon>Magnetococcus</taxon>
    </lineage>
</organism>
<dbReference type="EMBL" id="LO017727">
    <property type="protein sequence ID" value="CRH08126.1"/>
    <property type="molecule type" value="Genomic_DNA"/>
</dbReference>
<reference evidence="1" key="1">
    <citation type="submission" date="2015-04" db="EMBL/GenBank/DDBJ databases">
        <authorList>
            <person name="Syromyatnikov M.Y."/>
            <person name="Popov V.N."/>
        </authorList>
    </citation>
    <scope>NUCLEOTIDE SEQUENCE</scope>
    <source>
        <strain evidence="1">MO-1</strain>
    </source>
</reference>
<protein>
    <submittedName>
        <fullName evidence="1">Uncharacterized protein</fullName>
    </submittedName>
</protein>
<proteinExistence type="predicted"/>